<organism evidence="1 2">
    <name type="scientific">Funneliformis geosporum</name>
    <dbReference type="NCBI Taxonomy" id="1117311"/>
    <lineage>
        <taxon>Eukaryota</taxon>
        <taxon>Fungi</taxon>
        <taxon>Fungi incertae sedis</taxon>
        <taxon>Mucoromycota</taxon>
        <taxon>Glomeromycotina</taxon>
        <taxon>Glomeromycetes</taxon>
        <taxon>Glomerales</taxon>
        <taxon>Glomeraceae</taxon>
        <taxon>Funneliformis</taxon>
    </lineage>
</organism>
<accession>A0A9W4SYL1</accession>
<gene>
    <name evidence="1" type="ORF">FWILDA_LOCUS12459</name>
</gene>
<proteinExistence type="predicted"/>
<dbReference type="AlphaFoldDB" id="A0A9W4SYL1"/>
<name>A0A9W4SYL1_9GLOM</name>
<comment type="caution">
    <text evidence="1">The sequence shown here is derived from an EMBL/GenBank/DDBJ whole genome shotgun (WGS) entry which is preliminary data.</text>
</comment>
<keyword evidence="2" id="KW-1185">Reference proteome</keyword>
<reference evidence="1" key="1">
    <citation type="submission" date="2022-08" db="EMBL/GenBank/DDBJ databases">
        <authorList>
            <person name="Kallberg Y."/>
            <person name="Tangrot J."/>
            <person name="Rosling A."/>
        </authorList>
    </citation>
    <scope>NUCLEOTIDE SEQUENCE</scope>
    <source>
        <strain evidence="1">Wild A</strain>
    </source>
</reference>
<dbReference type="Proteomes" id="UP001153678">
    <property type="component" value="Unassembled WGS sequence"/>
</dbReference>
<dbReference type="EMBL" id="CAMKVN010004042">
    <property type="protein sequence ID" value="CAI2186206.1"/>
    <property type="molecule type" value="Genomic_DNA"/>
</dbReference>
<protein>
    <submittedName>
        <fullName evidence="1">2412_t:CDS:1</fullName>
    </submittedName>
</protein>
<evidence type="ECO:0000313" key="2">
    <source>
        <dbReference type="Proteomes" id="UP001153678"/>
    </source>
</evidence>
<evidence type="ECO:0000313" key="1">
    <source>
        <dbReference type="EMBL" id="CAI2186206.1"/>
    </source>
</evidence>
<sequence>MEFPRDISNNLSNKNLKQYFTGLFVQEQNEAFPQFFYQNFVAPNYSYNVYNQFLRGTSKVNYINIKKESGNLQRIDLTQEKDKFDVFNEELEVKSYKDF</sequence>